<keyword evidence="3" id="KW-1133">Transmembrane helix</keyword>
<evidence type="ECO:0000313" key="6">
    <source>
        <dbReference type="Proteomes" id="UP001605036"/>
    </source>
</evidence>
<dbReference type="PANTHER" id="PTHR14087:SF8">
    <property type="entry name" value="OS03G0676100 PROTEIN"/>
    <property type="match status" value="1"/>
</dbReference>
<proteinExistence type="predicted"/>
<comment type="caution">
    <text evidence="5">The sequence shown here is derived from an EMBL/GenBank/DDBJ whole genome shotgun (WGS) entry which is preliminary data.</text>
</comment>
<dbReference type="InterPro" id="IPR002740">
    <property type="entry name" value="EVE_domain"/>
</dbReference>
<dbReference type="GO" id="GO:0005634">
    <property type="term" value="C:nucleus"/>
    <property type="evidence" value="ECO:0007669"/>
    <property type="project" value="UniProtKB-SubCell"/>
</dbReference>
<dbReference type="Pfam" id="PF01878">
    <property type="entry name" value="EVE"/>
    <property type="match status" value="1"/>
</dbReference>
<dbReference type="CDD" id="cd21133">
    <property type="entry name" value="EVE"/>
    <property type="match status" value="1"/>
</dbReference>
<evidence type="ECO:0000259" key="4">
    <source>
        <dbReference type="Pfam" id="PF01878"/>
    </source>
</evidence>
<feature type="domain" description="EVE" evidence="4">
    <location>
        <begin position="11"/>
        <end position="134"/>
    </location>
</feature>
<protein>
    <recommendedName>
        <fullName evidence="4">EVE domain-containing protein</fullName>
    </recommendedName>
</protein>
<accession>A0ABD1ZQA0</accession>
<dbReference type="SUPFAM" id="SSF88697">
    <property type="entry name" value="PUA domain-like"/>
    <property type="match status" value="1"/>
</dbReference>
<keyword evidence="6" id="KW-1185">Reference proteome</keyword>
<dbReference type="EMBL" id="JBHFFA010000001">
    <property type="protein sequence ID" value="KAL2653626.1"/>
    <property type="molecule type" value="Genomic_DNA"/>
</dbReference>
<feature type="transmembrane region" description="Helical" evidence="3">
    <location>
        <begin position="129"/>
        <end position="151"/>
    </location>
</feature>
<keyword evidence="2" id="KW-0539">Nucleus</keyword>
<dbReference type="InterPro" id="IPR047197">
    <property type="entry name" value="THYN1-like_EVE"/>
</dbReference>
<dbReference type="AlphaFoldDB" id="A0ABD1ZQA0"/>
<evidence type="ECO:0000256" key="1">
    <source>
        <dbReference type="ARBA" id="ARBA00004123"/>
    </source>
</evidence>
<comment type="subcellular location">
    <subcellularLocation>
        <location evidence="1">Nucleus</location>
    </subcellularLocation>
</comment>
<sequence length="175" mass="19948">MYARIEGGDSTEPDCWSWEQQTANKGLSVWDGVRNHQAQKAMKNMLEGDLCFFYHTGKLKEVCGIVRVVREYYPDPTDETGKWGAVDVQEVFPLKKKVTLAEMKDDDEISDFMMFRQPRLSVVPVEEKVWTRVLLFAAVCVSAFLGCIIYIQHTLCYVFLGVEALGGISKPARVW</sequence>
<name>A0ABD1ZQA0_9MARC</name>
<dbReference type="PANTHER" id="PTHR14087">
    <property type="entry name" value="THYMOCYTE NUCLEAR PROTEIN 1"/>
    <property type="match status" value="1"/>
</dbReference>
<dbReference type="InterPro" id="IPR052181">
    <property type="entry name" value="5hmC_binding"/>
</dbReference>
<keyword evidence="3" id="KW-0812">Transmembrane</keyword>
<dbReference type="Gene3D" id="3.10.590.10">
    <property type="entry name" value="ph1033 like domains"/>
    <property type="match status" value="1"/>
</dbReference>
<organism evidence="5 6">
    <name type="scientific">Riccia fluitans</name>
    <dbReference type="NCBI Taxonomy" id="41844"/>
    <lineage>
        <taxon>Eukaryota</taxon>
        <taxon>Viridiplantae</taxon>
        <taxon>Streptophyta</taxon>
        <taxon>Embryophyta</taxon>
        <taxon>Marchantiophyta</taxon>
        <taxon>Marchantiopsida</taxon>
        <taxon>Marchantiidae</taxon>
        <taxon>Marchantiales</taxon>
        <taxon>Ricciaceae</taxon>
        <taxon>Riccia</taxon>
    </lineage>
</organism>
<dbReference type="InterPro" id="IPR015947">
    <property type="entry name" value="PUA-like_sf"/>
</dbReference>
<reference evidence="5 6" key="1">
    <citation type="submission" date="2024-09" db="EMBL/GenBank/DDBJ databases">
        <title>Chromosome-scale assembly of Riccia fluitans.</title>
        <authorList>
            <person name="Paukszto L."/>
            <person name="Sawicki J."/>
            <person name="Karawczyk K."/>
            <person name="Piernik-Szablinska J."/>
            <person name="Szczecinska M."/>
            <person name="Mazdziarz M."/>
        </authorList>
    </citation>
    <scope>NUCLEOTIDE SEQUENCE [LARGE SCALE GENOMIC DNA]</scope>
    <source>
        <strain evidence="5">Rf_01</strain>
        <tissue evidence="5">Aerial parts of the thallus</tissue>
    </source>
</reference>
<dbReference type="Proteomes" id="UP001605036">
    <property type="component" value="Unassembled WGS sequence"/>
</dbReference>
<keyword evidence="3" id="KW-0472">Membrane</keyword>
<evidence type="ECO:0000256" key="3">
    <source>
        <dbReference type="SAM" id="Phobius"/>
    </source>
</evidence>
<evidence type="ECO:0000313" key="5">
    <source>
        <dbReference type="EMBL" id="KAL2653626.1"/>
    </source>
</evidence>
<gene>
    <name evidence="5" type="ORF">R1flu_021754</name>
</gene>
<evidence type="ECO:0000256" key="2">
    <source>
        <dbReference type="ARBA" id="ARBA00023242"/>
    </source>
</evidence>